<dbReference type="InterPro" id="IPR001714">
    <property type="entry name" value="Pept_M24_MAP"/>
</dbReference>
<dbReference type="InterPro" id="IPR000587">
    <property type="entry name" value="Creatinase_N"/>
</dbReference>
<dbReference type="EMBL" id="AP024702">
    <property type="protein sequence ID" value="BCX46766.1"/>
    <property type="molecule type" value="Genomic_DNA"/>
</dbReference>
<dbReference type="Gene3D" id="3.90.230.10">
    <property type="entry name" value="Creatinase/methionine aminopeptidase superfamily"/>
    <property type="match status" value="1"/>
</dbReference>
<feature type="domain" description="Peptidase M24" evidence="1">
    <location>
        <begin position="133"/>
        <end position="338"/>
    </location>
</feature>
<dbReference type="Pfam" id="PF00557">
    <property type="entry name" value="Peptidase_M24"/>
    <property type="match status" value="1"/>
</dbReference>
<dbReference type="Pfam" id="PF01321">
    <property type="entry name" value="Creatinase_N"/>
    <property type="match status" value="1"/>
</dbReference>
<dbReference type="SUPFAM" id="SSF53092">
    <property type="entry name" value="Creatinase/prolidase N-terminal domain"/>
    <property type="match status" value="1"/>
</dbReference>
<keyword evidence="4" id="KW-1185">Reference proteome</keyword>
<protein>
    <submittedName>
        <fullName evidence="3">Cytoplasmic peptidase PepQ</fullName>
    </submittedName>
</protein>
<dbReference type="PANTHER" id="PTHR46112:SF3">
    <property type="entry name" value="AMINOPEPTIDASE YPDF"/>
    <property type="match status" value="1"/>
</dbReference>
<dbReference type="PRINTS" id="PR00599">
    <property type="entry name" value="MAPEPTIDASE"/>
</dbReference>
<dbReference type="InterPro" id="IPR036005">
    <property type="entry name" value="Creatinase/aminopeptidase-like"/>
</dbReference>
<evidence type="ECO:0000259" key="1">
    <source>
        <dbReference type="Pfam" id="PF00557"/>
    </source>
</evidence>
<sequence length="356" mass="39036">MQARLDAVRRWMADNERDALYVTHPPNVRYLSGFRGEPAALFVDHDRAILITHDRSSRWARAQTSTFEVICDPDPVVHAGKLMEGPALRIGVDHHIPHTTLLSLRGAWNRHTLEPSDGIESLRRIKSEAEIAILRDSQAINERIFRRVLEHIRPGMTERAAQGVMLAEMAADEAVDGPSFTPIVASAGNAWEIHHQPDSTVLRQGDMVILDLGVMHAGYASDMTRTICLGPATDAMREIHSLVGRAQQAAFDAIRHGISAYAADAAARSVIEAAGHGSAFTHGLGHGIGLETHDAGLRMSPSARDTELRNGMAVTVEPGVYLEDRFGVRTEDVVIVREDGIDNLTTFTHELIELPT</sequence>
<reference evidence="3 4" key="1">
    <citation type="submission" date="2021-06" db="EMBL/GenBank/DDBJ databases">
        <title>Complete genome of Haloferula helveola possessing various polysaccharide degrading enzymes.</title>
        <authorList>
            <person name="Takami H."/>
            <person name="Huang C."/>
            <person name="Hamasaki K."/>
        </authorList>
    </citation>
    <scope>NUCLEOTIDE SEQUENCE [LARGE SCALE GENOMIC DNA]</scope>
    <source>
        <strain evidence="3 4">CN-1</strain>
    </source>
</reference>
<evidence type="ECO:0000259" key="2">
    <source>
        <dbReference type="Pfam" id="PF01321"/>
    </source>
</evidence>
<dbReference type="InterPro" id="IPR050659">
    <property type="entry name" value="Peptidase_M24B"/>
</dbReference>
<name>A0ABN6GZP8_9BACT</name>
<organism evidence="3 4">
    <name type="scientific">Haloferula helveola</name>
    <dbReference type="NCBI Taxonomy" id="490095"/>
    <lineage>
        <taxon>Bacteria</taxon>
        <taxon>Pseudomonadati</taxon>
        <taxon>Verrucomicrobiota</taxon>
        <taxon>Verrucomicrobiia</taxon>
        <taxon>Verrucomicrobiales</taxon>
        <taxon>Verrucomicrobiaceae</taxon>
        <taxon>Haloferula</taxon>
    </lineage>
</organism>
<evidence type="ECO:0000313" key="3">
    <source>
        <dbReference type="EMBL" id="BCX46766.1"/>
    </source>
</evidence>
<dbReference type="PANTHER" id="PTHR46112">
    <property type="entry name" value="AMINOPEPTIDASE"/>
    <property type="match status" value="1"/>
</dbReference>
<accession>A0ABN6GZP8</accession>
<feature type="domain" description="Creatinase N-terminal" evidence="2">
    <location>
        <begin position="4"/>
        <end position="125"/>
    </location>
</feature>
<gene>
    <name evidence="3" type="ORF">HAHE_06740</name>
</gene>
<dbReference type="InterPro" id="IPR029149">
    <property type="entry name" value="Creatin/AminoP/Spt16_N"/>
</dbReference>
<proteinExistence type="predicted"/>
<dbReference type="SUPFAM" id="SSF55920">
    <property type="entry name" value="Creatinase/aminopeptidase"/>
    <property type="match status" value="1"/>
</dbReference>
<evidence type="ECO:0000313" key="4">
    <source>
        <dbReference type="Proteomes" id="UP001374893"/>
    </source>
</evidence>
<dbReference type="InterPro" id="IPR000994">
    <property type="entry name" value="Pept_M24"/>
</dbReference>
<dbReference type="Proteomes" id="UP001374893">
    <property type="component" value="Chromosome"/>
</dbReference>
<dbReference type="Gene3D" id="3.40.350.10">
    <property type="entry name" value="Creatinase/prolidase N-terminal domain"/>
    <property type="match status" value="1"/>
</dbReference>